<dbReference type="BioCyc" id="MMAZ1236903:G139K-285-MONOMER"/>
<gene>
    <name evidence="1" type="ORF">MmTuc01_0288</name>
</gene>
<dbReference type="HOGENOM" id="CLU_2949317_0_0_2"/>
<sequence>MVVVFRPGAGKNTISCYNNRVIRPALRKLKLRTGKLQGVTHDVIILHNIKLMRDFAESS</sequence>
<dbReference type="KEGG" id="mmaz:MmTuc01_0288"/>
<evidence type="ECO:0000313" key="1">
    <source>
        <dbReference type="EMBL" id="AGF95737.1"/>
    </source>
</evidence>
<accession>M1P5R4</accession>
<name>M1P5R4_METMZ</name>
<reference evidence="1 2" key="1">
    <citation type="journal article" date="2013" name="Genome Announc.">
        <title>Complete Genome of a Methanosarcina mazei Strain Isolated from Sediment Samples from an Amazonian Flooded Area.</title>
        <authorList>
            <person name="Assis das Gracas D."/>
            <person name="Thiago Juca Ramos R."/>
            <person name="Vieira Araujo A.C."/>
            <person name="Zahlouth R."/>
            <person name="Ribeiro Carneiro A."/>
            <person name="Souza Lopes T."/>
            <person name="Azevedo Barauna R."/>
            <person name="Azevedo V."/>
            <person name="Cruz Schneider M.P."/>
            <person name="Pellizari V.H."/>
            <person name="Silva A."/>
        </authorList>
    </citation>
    <scope>NUCLEOTIDE SEQUENCE [LARGE SCALE GENOMIC DNA]</scope>
    <source>
        <strain evidence="1 2">Tuc01</strain>
    </source>
</reference>
<protein>
    <submittedName>
        <fullName evidence="1">Uncharacterized protein</fullName>
    </submittedName>
</protein>
<dbReference type="Proteomes" id="UP000011718">
    <property type="component" value="Chromosome"/>
</dbReference>
<evidence type="ECO:0000313" key="2">
    <source>
        <dbReference type="Proteomes" id="UP000011718"/>
    </source>
</evidence>
<organism evidence="1 2">
    <name type="scientific">Methanosarcina mazei Tuc01</name>
    <dbReference type="NCBI Taxonomy" id="1236903"/>
    <lineage>
        <taxon>Archaea</taxon>
        <taxon>Methanobacteriati</taxon>
        <taxon>Methanobacteriota</taxon>
        <taxon>Stenosarchaea group</taxon>
        <taxon>Methanomicrobia</taxon>
        <taxon>Methanosarcinales</taxon>
        <taxon>Methanosarcinaceae</taxon>
        <taxon>Methanosarcina</taxon>
    </lineage>
</organism>
<proteinExistence type="predicted"/>
<dbReference type="AlphaFoldDB" id="M1P5R4"/>
<dbReference type="EMBL" id="CP004144">
    <property type="protein sequence ID" value="AGF95737.1"/>
    <property type="molecule type" value="Genomic_DNA"/>
</dbReference>